<proteinExistence type="predicted"/>
<evidence type="ECO:0008006" key="3">
    <source>
        <dbReference type="Google" id="ProtNLM"/>
    </source>
</evidence>
<dbReference type="InterPro" id="IPR025851">
    <property type="entry name" value="SUKH-4"/>
</dbReference>
<dbReference type="OrthoDB" id="1149368at2"/>
<name>A0A0B7HHW9_9FLAO</name>
<sequence>MDLVKCLQTDGVTILKERQKEEKNLEKIYENELPLLLDNEHEKIYFVKFADEMPEIRIPFGDFLCFGKIGFEKQYFVIDKEGKIFKYDFYYENESNLVFVNSSLTAFYRSYCRYMAGVFMYKAHQKEEDFPMEAEVERITEFIKSFDPAAVENEQTYWSDQLFILEDGFAHLIHNAVDRMLGMPKHNYQQKKKNK</sequence>
<dbReference type="Proteomes" id="UP000038083">
    <property type="component" value="Unassembled WGS sequence"/>
</dbReference>
<dbReference type="AlphaFoldDB" id="A0A0B7HHW9"/>
<evidence type="ECO:0000313" key="1">
    <source>
        <dbReference type="EMBL" id="CEN38855.1"/>
    </source>
</evidence>
<reference evidence="1 2" key="1">
    <citation type="submission" date="2015-01" db="EMBL/GenBank/DDBJ databases">
        <authorList>
            <person name="Xiang T."/>
            <person name="Song Y."/>
            <person name="Huang L."/>
            <person name="Wang B."/>
            <person name="Wu P."/>
        </authorList>
    </citation>
    <scope>NUCLEOTIDE SEQUENCE [LARGE SCALE GENOMIC DNA]</scope>
    <source>
        <strain evidence="1 2">Ccy74</strain>
    </source>
</reference>
<dbReference type="EMBL" id="CDOG01000023">
    <property type="protein sequence ID" value="CEN38855.1"/>
    <property type="molecule type" value="Genomic_DNA"/>
</dbReference>
<dbReference type="Pfam" id="PF14435">
    <property type="entry name" value="SUKH-4"/>
    <property type="match status" value="1"/>
</dbReference>
<protein>
    <recommendedName>
        <fullName evidence="3">SUKH-4 immunity protein</fullName>
    </recommendedName>
</protein>
<gene>
    <name evidence="1" type="ORF">CCYN74_30281</name>
</gene>
<evidence type="ECO:0000313" key="2">
    <source>
        <dbReference type="Proteomes" id="UP000038083"/>
    </source>
</evidence>
<organism evidence="1 2">
    <name type="scientific">Capnocytophaga cynodegmi</name>
    <dbReference type="NCBI Taxonomy" id="28189"/>
    <lineage>
        <taxon>Bacteria</taxon>
        <taxon>Pseudomonadati</taxon>
        <taxon>Bacteroidota</taxon>
        <taxon>Flavobacteriia</taxon>
        <taxon>Flavobacteriales</taxon>
        <taxon>Flavobacteriaceae</taxon>
        <taxon>Capnocytophaga</taxon>
    </lineage>
</organism>
<accession>A0A0B7HHW9</accession>
<dbReference type="RefSeq" id="WP_041996688.1">
    <property type="nucleotide sequence ID" value="NZ_CDOG01000023.1"/>
</dbReference>